<organism evidence="3 4">
    <name type="scientific">Amycolatopsis acidicola</name>
    <dbReference type="NCBI Taxonomy" id="2596893"/>
    <lineage>
        <taxon>Bacteria</taxon>
        <taxon>Bacillati</taxon>
        <taxon>Actinomycetota</taxon>
        <taxon>Actinomycetes</taxon>
        <taxon>Pseudonocardiales</taxon>
        <taxon>Pseudonocardiaceae</taxon>
        <taxon>Amycolatopsis</taxon>
    </lineage>
</organism>
<dbReference type="OrthoDB" id="9790815at2"/>
<dbReference type="PANTHER" id="PTHR30344:SF1">
    <property type="entry name" value="6-PHOSPHOGLUCONOLACTONASE"/>
    <property type="match status" value="1"/>
</dbReference>
<reference evidence="3" key="1">
    <citation type="submission" date="2019-09" db="EMBL/GenBank/DDBJ databases">
        <authorList>
            <person name="Teo W.F.A."/>
            <person name="Duangmal K."/>
        </authorList>
    </citation>
    <scope>NUCLEOTIDE SEQUENCE [LARGE SCALE GENOMIC DNA]</scope>
    <source>
        <strain evidence="3">K81G1</strain>
    </source>
</reference>
<dbReference type="PANTHER" id="PTHR30344">
    <property type="entry name" value="6-PHOSPHOGLUCONOLACTONASE-RELATED"/>
    <property type="match status" value="1"/>
</dbReference>
<name>A0A5N0VH52_9PSEU</name>
<sequence length="392" mass="41988">MTGKLVAYIGSYRDAAGDGGGITVLDVSRDGRSLTPVSHVGEPKEAGYLAYVGGTLYAVDERKNDGRGPVEPAASVHAFTVDQGDGSLTWLNARRAPGPRPTFLCADEAGKVLVTANHGDFEHVERVVRTPEGGWDVEYLYDDSTVILYGLEDDGSLGEIRDLHVFSGHGKDPNGSPQAGGHAQASPHAHCAVIDPSGRHVLVCDKGTDQIFVFALGDTLEPEFTYRFEEETGPRHLAFEPGTGRVFVTCEFSSELVSFDFDASSGKLRLLDRVSTVASGHTGGNEPAEVRVHPRGGFVYVNNRGEDSLAWFHTNHNGQLLRLGHVPLARSLHPGVAARSFAFDPSGSFLLLADRPAGLVRSFAVDAEECRLRPLATVAVAEPSFVAFAELP</sequence>
<dbReference type="InterPro" id="IPR019405">
    <property type="entry name" value="Lactonase_7-beta_prop"/>
</dbReference>
<dbReference type="Proteomes" id="UP000319769">
    <property type="component" value="Unassembled WGS sequence"/>
</dbReference>
<feature type="region of interest" description="Disordered" evidence="2">
    <location>
        <begin position="169"/>
        <end position="188"/>
    </location>
</feature>
<proteinExistence type="inferred from homology"/>
<dbReference type="SUPFAM" id="SSF75011">
    <property type="entry name" value="3-carboxy-cis,cis-mucoante lactonizing enzyme"/>
    <property type="match status" value="1"/>
</dbReference>
<evidence type="ECO:0000313" key="4">
    <source>
        <dbReference type="Proteomes" id="UP000319769"/>
    </source>
</evidence>
<dbReference type="GO" id="GO:0017057">
    <property type="term" value="F:6-phosphogluconolactonase activity"/>
    <property type="evidence" value="ECO:0007669"/>
    <property type="project" value="TreeGrafter"/>
</dbReference>
<dbReference type="AlphaFoldDB" id="A0A5N0VH52"/>
<dbReference type="Gene3D" id="2.130.10.10">
    <property type="entry name" value="YVTN repeat-like/Quinoprotein amine dehydrogenase"/>
    <property type="match status" value="1"/>
</dbReference>
<evidence type="ECO:0000256" key="2">
    <source>
        <dbReference type="SAM" id="MobiDB-lite"/>
    </source>
</evidence>
<evidence type="ECO:0000256" key="1">
    <source>
        <dbReference type="ARBA" id="ARBA00005564"/>
    </source>
</evidence>
<accession>A0A5N0VH52</accession>
<keyword evidence="4" id="KW-1185">Reference proteome</keyword>
<comment type="caution">
    <text evidence="3">The sequence shown here is derived from an EMBL/GenBank/DDBJ whole genome shotgun (WGS) entry which is preliminary data.</text>
</comment>
<gene>
    <name evidence="3" type="ORF">FPZ12_005620</name>
</gene>
<dbReference type="InterPro" id="IPR015943">
    <property type="entry name" value="WD40/YVTN_repeat-like_dom_sf"/>
</dbReference>
<protein>
    <submittedName>
        <fullName evidence="3">Lactonase family protein</fullName>
    </submittedName>
</protein>
<dbReference type="RefSeq" id="WP_144746110.1">
    <property type="nucleotide sequence ID" value="NZ_VMNW02000005.1"/>
</dbReference>
<dbReference type="Pfam" id="PF10282">
    <property type="entry name" value="Lactonase"/>
    <property type="match status" value="1"/>
</dbReference>
<evidence type="ECO:0000313" key="3">
    <source>
        <dbReference type="EMBL" id="KAA9165546.1"/>
    </source>
</evidence>
<dbReference type="InterPro" id="IPR050282">
    <property type="entry name" value="Cycloisomerase_2"/>
</dbReference>
<comment type="similarity">
    <text evidence="1">Belongs to the cycloisomerase 2 family.</text>
</comment>
<dbReference type="EMBL" id="VMNW02000005">
    <property type="protein sequence ID" value="KAA9165546.1"/>
    <property type="molecule type" value="Genomic_DNA"/>
</dbReference>